<evidence type="ECO:0000256" key="6">
    <source>
        <dbReference type="ARBA" id="ARBA00022989"/>
    </source>
</evidence>
<dbReference type="GO" id="GO:0009103">
    <property type="term" value="P:lipopolysaccharide biosynthetic process"/>
    <property type="evidence" value="ECO:0007669"/>
    <property type="project" value="UniProtKB-ARBA"/>
</dbReference>
<comment type="caution">
    <text evidence="10">The sequence shown here is derived from an EMBL/GenBank/DDBJ whole genome shotgun (WGS) entry which is preliminary data.</text>
</comment>
<evidence type="ECO:0000256" key="5">
    <source>
        <dbReference type="ARBA" id="ARBA00022692"/>
    </source>
</evidence>
<feature type="transmembrane region" description="Helical" evidence="8">
    <location>
        <begin position="58"/>
        <end position="77"/>
    </location>
</feature>
<feature type="domain" description="Glycosyltransferase RgtA/B/C/D-like" evidence="9">
    <location>
        <begin position="56"/>
        <end position="215"/>
    </location>
</feature>
<organism evidence="10 11">
    <name type="scientific">Vibrio albus</name>
    <dbReference type="NCBI Taxonomy" id="2200953"/>
    <lineage>
        <taxon>Bacteria</taxon>
        <taxon>Pseudomonadati</taxon>
        <taxon>Pseudomonadota</taxon>
        <taxon>Gammaproteobacteria</taxon>
        <taxon>Vibrionales</taxon>
        <taxon>Vibrionaceae</taxon>
        <taxon>Vibrio</taxon>
    </lineage>
</organism>
<reference evidence="10 11" key="1">
    <citation type="submission" date="2018-05" db="EMBL/GenBank/DDBJ databases">
        <title>Vibrio limimaris sp. nov., isolated from marine sediment.</title>
        <authorList>
            <person name="Li C.-M."/>
        </authorList>
    </citation>
    <scope>NUCLEOTIDE SEQUENCE [LARGE SCALE GENOMIC DNA]</scope>
    <source>
        <strain evidence="10 11">E4404</strain>
    </source>
</reference>
<comment type="subcellular location">
    <subcellularLocation>
        <location evidence="1">Cell membrane</location>
        <topology evidence="1">Multi-pass membrane protein</topology>
    </subcellularLocation>
</comment>
<evidence type="ECO:0000256" key="1">
    <source>
        <dbReference type="ARBA" id="ARBA00004651"/>
    </source>
</evidence>
<feature type="transmembrane region" description="Helical" evidence="8">
    <location>
        <begin position="108"/>
        <end position="126"/>
    </location>
</feature>
<dbReference type="GO" id="GO:0016763">
    <property type="term" value="F:pentosyltransferase activity"/>
    <property type="evidence" value="ECO:0007669"/>
    <property type="project" value="TreeGrafter"/>
</dbReference>
<dbReference type="InterPro" id="IPR038731">
    <property type="entry name" value="RgtA/B/C-like"/>
</dbReference>
<keyword evidence="2" id="KW-1003">Cell membrane</keyword>
<accession>A0A2U3BA73</accession>
<feature type="transmembrane region" description="Helical" evidence="8">
    <location>
        <begin position="298"/>
        <end position="314"/>
    </location>
</feature>
<evidence type="ECO:0000313" key="11">
    <source>
        <dbReference type="Proteomes" id="UP000245362"/>
    </source>
</evidence>
<feature type="transmembrane region" description="Helical" evidence="8">
    <location>
        <begin position="154"/>
        <end position="186"/>
    </location>
</feature>
<feature type="transmembrane region" description="Helical" evidence="8">
    <location>
        <begin position="321"/>
        <end position="338"/>
    </location>
</feature>
<dbReference type="RefSeq" id="WP_109319683.1">
    <property type="nucleotide sequence ID" value="NZ_QFWT01000004.1"/>
</dbReference>
<keyword evidence="11" id="KW-1185">Reference proteome</keyword>
<protein>
    <recommendedName>
        <fullName evidence="9">Glycosyltransferase RgtA/B/C/D-like domain-containing protein</fullName>
    </recommendedName>
</protein>
<keyword evidence="4" id="KW-0808">Transferase</keyword>
<proteinExistence type="predicted"/>
<name>A0A2U3BA73_9VIBR</name>
<feature type="transmembrane region" description="Helical" evidence="8">
    <location>
        <begin position="198"/>
        <end position="215"/>
    </location>
</feature>
<keyword evidence="7 8" id="KW-0472">Membrane</keyword>
<dbReference type="PANTHER" id="PTHR33908">
    <property type="entry name" value="MANNOSYLTRANSFERASE YKCB-RELATED"/>
    <property type="match status" value="1"/>
</dbReference>
<dbReference type="EMBL" id="QFWT01000004">
    <property type="protein sequence ID" value="PWI33699.1"/>
    <property type="molecule type" value="Genomic_DNA"/>
</dbReference>
<keyword evidence="6 8" id="KW-1133">Transmembrane helix</keyword>
<dbReference type="Pfam" id="PF13231">
    <property type="entry name" value="PMT_2"/>
    <property type="match status" value="1"/>
</dbReference>
<keyword evidence="5 8" id="KW-0812">Transmembrane</keyword>
<dbReference type="InterPro" id="IPR050297">
    <property type="entry name" value="LipidA_mod_glycosyltrf_83"/>
</dbReference>
<gene>
    <name evidence="10" type="ORF">DI392_09570</name>
</gene>
<evidence type="ECO:0000313" key="10">
    <source>
        <dbReference type="EMBL" id="PWI33699.1"/>
    </source>
</evidence>
<keyword evidence="3" id="KW-0328">Glycosyltransferase</keyword>
<feature type="transmembrane region" description="Helical" evidence="8">
    <location>
        <begin position="272"/>
        <end position="292"/>
    </location>
</feature>
<dbReference type="PANTHER" id="PTHR33908:SF11">
    <property type="entry name" value="MEMBRANE PROTEIN"/>
    <property type="match status" value="1"/>
</dbReference>
<feature type="transmembrane region" description="Helical" evidence="8">
    <location>
        <begin position="84"/>
        <end position="102"/>
    </location>
</feature>
<dbReference type="GO" id="GO:0005886">
    <property type="term" value="C:plasma membrane"/>
    <property type="evidence" value="ECO:0007669"/>
    <property type="project" value="UniProtKB-SubCell"/>
</dbReference>
<dbReference type="AlphaFoldDB" id="A0A2U3BA73"/>
<feature type="transmembrane region" description="Helical" evidence="8">
    <location>
        <begin position="241"/>
        <end position="265"/>
    </location>
</feature>
<evidence type="ECO:0000256" key="2">
    <source>
        <dbReference type="ARBA" id="ARBA00022475"/>
    </source>
</evidence>
<evidence type="ECO:0000256" key="7">
    <source>
        <dbReference type="ARBA" id="ARBA00023136"/>
    </source>
</evidence>
<evidence type="ECO:0000256" key="8">
    <source>
        <dbReference type="SAM" id="Phobius"/>
    </source>
</evidence>
<sequence>MTTNDNQASMLKPLLIIFLAISVIRAYFLSISSVDLYVDEIQYWWWSKDLAWGYYSKPPMIAVLLSLVTGIFGDSVYTIKLGGILVYPLTSYVIYLLGRRLISEKVGFWASVLFITLPGVAFSSTITSTDVLLFLFWSSAMLFFIRSIDSNAWSDWLICAVICGLGLLTKYNMAVFSLSALGYMLFFGHQKQLTNPRLWVMAVIALAILTPNFYWNYQNDFPTFSHTAGYVENGGLRPDKMISFIFEQAGIIGPVGFIVMWWWFIKGDKPRNLLLTFSLPMLIIISLVALQGKYNSNWAAPAYVGIIIGLAHFLQHRRKWLIAMLATNLLLNMVVWLADPIIQASGAQLQAKHDPFKRVRGWKAWGEQVKTYLDQYPDRLLIAEGREEITEAMFYAMNGDDENIKAWSPSSHISSHFQLTRPYTGDEQEALVITGELNDAYWRQYFSQVEALTVLTRQVSTDRKYQYKIYKVSGFLGYE</sequence>
<dbReference type="OrthoDB" id="5837519at2"/>
<evidence type="ECO:0000256" key="3">
    <source>
        <dbReference type="ARBA" id="ARBA00022676"/>
    </source>
</evidence>
<feature type="transmembrane region" description="Helical" evidence="8">
    <location>
        <begin position="14"/>
        <end position="38"/>
    </location>
</feature>
<evidence type="ECO:0000259" key="9">
    <source>
        <dbReference type="Pfam" id="PF13231"/>
    </source>
</evidence>
<evidence type="ECO:0000256" key="4">
    <source>
        <dbReference type="ARBA" id="ARBA00022679"/>
    </source>
</evidence>
<dbReference type="Proteomes" id="UP000245362">
    <property type="component" value="Unassembled WGS sequence"/>
</dbReference>